<evidence type="ECO:0000313" key="2">
    <source>
        <dbReference type="Proteomes" id="UP000252015"/>
    </source>
</evidence>
<keyword evidence="2" id="KW-1185">Reference proteome</keyword>
<organism evidence="1 2">
    <name type="scientific">Mycobacterium shimoidei</name>
    <dbReference type="NCBI Taxonomy" id="29313"/>
    <lineage>
        <taxon>Bacteria</taxon>
        <taxon>Bacillati</taxon>
        <taxon>Actinomycetota</taxon>
        <taxon>Actinomycetes</taxon>
        <taxon>Mycobacteriales</taxon>
        <taxon>Mycobacteriaceae</taxon>
        <taxon>Mycobacterium</taxon>
    </lineage>
</organism>
<reference evidence="1 2" key="1">
    <citation type="submission" date="2018-05" db="EMBL/GenBank/DDBJ databases">
        <authorList>
            <consortium name="IHU Genomes"/>
        </authorList>
    </citation>
    <scope>NUCLEOTIDE SEQUENCE [LARGE SCALE GENOMIC DNA]</scope>
    <source>
        <strain evidence="1 2">P7336</strain>
    </source>
</reference>
<name>A0A375YXT2_MYCSH</name>
<proteinExistence type="predicted"/>
<dbReference type="Proteomes" id="UP000252015">
    <property type="component" value="Unassembled WGS sequence"/>
</dbReference>
<dbReference type="EMBL" id="UEGW01000001">
    <property type="protein sequence ID" value="SRX93642.1"/>
    <property type="molecule type" value="Genomic_DNA"/>
</dbReference>
<accession>A0A375YXT2</accession>
<gene>
    <name evidence="1" type="ORF">MSP7336_01885</name>
</gene>
<evidence type="ECO:0000313" key="1">
    <source>
        <dbReference type="EMBL" id="SRX93642.1"/>
    </source>
</evidence>
<sequence>MSQSNGPLVVGVGGTLRTNSSTERALLVDSGVRDQLELLASQVLMFTRTYAPTS</sequence>
<protein>
    <submittedName>
        <fullName evidence="1">Uncharacterized protein</fullName>
    </submittedName>
</protein>
<dbReference type="AlphaFoldDB" id="A0A375YXT2"/>
<dbReference type="RefSeq" id="WP_181786687.1">
    <property type="nucleotide sequence ID" value="NZ_UEGW01000001.1"/>
</dbReference>